<sequence>MWGSQCTTKYVSIRFLLFLSLSLFLHLPASFHFASSRALFLHHYPRTVPLPLHAEEKGGRAEDSVQPASFGKVSVRGGCVFVSHIYPG</sequence>
<name>A0AAV2KHP2_KNICA</name>
<evidence type="ECO:0000313" key="1">
    <source>
        <dbReference type="EMBL" id="CAL1588378.1"/>
    </source>
</evidence>
<organism evidence="1 2">
    <name type="scientific">Knipowitschia caucasica</name>
    <name type="common">Caucasian dwarf goby</name>
    <name type="synonym">Pomatoschistus caucasicus</name>
    <dbReference type="NCBI Taxonomy" id="637954"/>
    <lineage>
        <taxon>Eukaryota</taxon>
        <taxon>Metazoa</taxon>
        <taxon>Chordata</taxon>
        <taxon>Craniata</taxon>
        <taxon>Vertebrata</taxon>
        <taxon>Euteleostomi</taxon>
        <taxon>Actinopterygii</taxon>
        <taxon>Neopterygii</taxon>
        <taxon>Teleostei</taxon>
        <taxon>Neoteleostei</taxon>
        <taxon>Acanthomorphata</taxon>
        <taxon>Gobiaria</taxon>
        <taxon>Gobiiformes</taxon>
        <taxon>Gobioidei</taxon>
        <taxon>Gobiidae</taxon>
        <taxon>Gobiinae</taxon>
        <taxon>Knipowitschia</taxon>
    </lineage>
</organism>
<dbReference type="EMBL" id="OZ035840">
    <property type="protein sequence ID" value="CAL1588378.1"/>
    <property type="molecule type" value="Genomic_DNA"/>
</dbReference>
<reference evidence="1 2" key="1">
    <citation type="submission" date="2024-04" db="EMBL/GenBank/DDBJ databases">
        <authorList>
            <person name="Waldvogel A.-M."/>
            <person name="Schoenle A."/>
        </authorList>
    </citation>
    <scope>NUCLEOTIDE SEQUENCE [LARGE SCALE GENOMIC DNA]</scope>
</reference>
<accession>A0AAV2KHP2</accession>
<dbReference type="Proteomes" id="UP001497482">
    <property type="component" value="Chromosome 18"/>
</dbReference>
<dbReference type="AlphaFoldDB" id="A0AAV2KHP2"/>
<gene>
    <name evidence="1" type="ORF">KC01_LOCUS18183</name>
</gene>
<evidence type="ECO:0000313" key="2">
    <source>
        <dbReference type="Proteomes" id="UP001497482"/>
    </source>
</evidence>
<keyword evidence="2" id="KW-1185">Reference proteome</keyword>
<protein>
    <recommendedName>
        <fullName evidence="3">Secreted protein</fullName>
    </recommendedName>
</protein>
<evidence type="ECO:0008006" key="3">
    <source>
        <dbReference type="Google" id="ProtNLM"/>
    </source>
</evidence>
<proteinExistence type="predicted"/>